<proteinExistence type="predicted"/>
<dbReference type="InterPro" id="IPR000315">
    <property type="entry name" value="Znf_B-box"/>
</dbReference>
<keyword evidence="1" id="KW-0479">Metal-binding</keyword>
<reference evidence="3 4" key="1">
    <citation type="submission" date="2020-06" db="EMBL/GenBank/DDBJ databases">
        <authorList>
            <person name="Li R."/>
            <person name="Bekaert M."/>
        </authorList>
    </citation>
    <scope>NUCLEOTIDE SEQUENCE [LARGE SCALE GENOMIC DNA]</scope>
    <source>
        <strain evidence="4">wild</strain>
    </source>
</reference>
<dbReference type="SUPFAM" id="SSF57845">
    <property type="entry name" value="B-box zinc-binding domain"/>
    <property type="match status" value="1"/>
</dbReference>
<dbReference type="Gene3D" id="2.130.10.10">
    <property type="entry name" value="YVTN repeat-like/Quinoprotein amine dehydrogenase"/>
    <property type="match status" value="1"/>
</dbReference>
<evidence type="ECO:0000259" key="2">
    <source>
        <dbReference type="PROSITE" id="PS50119"/>
    </source>
</evidence>
<dbReference type="GO" id="GO:0008270">
    <property type="term" value="F:zinc ion binding"/>
    <property type="evidence" value="ECO:0007669"/>
    <property type="project" value="UniProtKB-KW"/>
</dbReference>
<dbReference type="InterPro" id="IPR015943">
    <property type="entry name" value="WD40/YVTN_repeat-like_dom_sf"/>
</dbReference>
<dbReference type="PANTHER" id="PTHR25462">
    <property type="entry name" value="BONUS, ISOFORM C-RELATED"/>
    <property type="match status" value="1"/>
</dbReference>
<dbReference type="Proteomes" id="UP000507470">
    <property type="component" value="Unassembled WGS sequence"/>
</dbReference>
<dbReference type="InterPro" id="IPR047153">
    <property type="entry name" value="TRIM45/56/19-like"/>
</dbReference>
<dbReference type="Gene3D" id="3.30.160.60">
    <property type="entry name" value="Classic Zinc Finger"/>
    <property type="match status" value="1"/>
</dbReference>
<organism evidence="3 4">
    <name type="scientific">Mytilus coruscus</name>
    <name type="common">Sea mussel</name>
    <dbReference type="NCBI Taxonomy" id="42192"/>
    <lineage>
        <taxon>Eukaryota</taxon>
        <taxon>Metazoa</taxon>
        <taxon>Spiralia</taxon>
        <taxon>Lophotrochozoa</taxon>
        <taxon>Mollusca</taxon>
        <taxon>Bivalvia</taxon>
        <taxon>Autobranchia</taxon>
        <taxon>Pteriomorphia</taxon>
        <taxon>Mytilida</taxon>
        <taxon>Mytiloidea</taxon>
        <taxon>Mytilidae</taxon>
        <taxon>Mytilinae</taxon>
        <taxon>Mytilus</taxon>
    </lineage>
</organism>
<dbReference type="AlphaFoldDB" id="A0A6J8BER8"/>
<gene>
    <name evidence="3" type="ORF">MCOR_18002</name>
</gene>
<feature type="domain" description="B box-type" evidence="2">
    <location>
        <begin position="72"/>
        <end position="114"/>
    </location>
</feature>
<keyword evidence="4" id="KW-1185">Reference proteome</keyword>
<dbReference type="Gene3D" id="2.120.10.30">
    <property type="entry name" value="TolB, C-terminal domain"/>
    <property type="match status" value="1"/>
</dbReference>
<protein>
    <submittedName>
        <fullName evidence="3">TRIM2_3</fullName>
    </submittedName>
</protein>
<evidence type="ECO:0000256" key="1">
    <source>
        <dbReference type="PROSITE-ProRule" id="PRU00024"/>
    </source>
</evidence>
<evidence type="ECO:0000313" key="4">
    <source>
        <dbReference type="Proteomes" id="UP000507470"/>
    </source>
</evidence>
<keyword evidence="1" id="KW-0863">Zinc-finger</keyword>
<keyword evidence="1" id="KW-0862">Zinc</keyword>
<evidence type="ECO:0000313" key="3">
    <source>
        <dbReference type="EMBL" id="CAC5382143.1"/>
    </source>
</evidence>
<dbReference type="Pfam" id="PF00643">
    <property type="entry name" value="zf-B_box"/>
    <property type="match status" value="1"/>
</dbReference>
<dbReference type="PANTHER" id="PTHR25462:SF296">
    <property type="entry name" value="MEIOTIC P26, ISOFORM F"/>
    <property type="match status" value="1"/>
</dbReference>
<dbReference type="SUPFAM" id="SSF101898">
    <property type="entry name" value="NHL repeat"/>
    <property type="match status" value="1"/>
</dbReference>
<dbReference type="InterPro" id="IPR011042">
    <property type="entry name" value="6-blade_b-propeller_TolB-like"/>
</dbReference>
<sequence length="433" mass="48537">MAFASSIQEGQIPVGCQLCEGGNKIQWKCIKCCSLMCDKCKDSTHLKIAKDHKILNINDIGKPEGPKDSIIFRYFKCYEHSHQDCCLFCNTCNKLICPTCITTKVHKEHELIEEEAYNKGKVELNPEQQSEIKLEISKEYTTDLQNIQYIAVCSGGSMWMGDNLKSKLQHVKLRENKPEVITSSNTKIYGIAKTHLNNILVTTTGETKLKLINTTGEITDSRYDVKPLYPISIHVTSDHRVIIGAKSPGEPFPATGRRVVVVMDPEGKQLEEYEHDNHKKPLFSLPRFHTSTKRLFTYPYCVSSTSNGNVCVVDWLDYDGKGRVEVLSPGGNILGTYTGHPEVNTKKDPFKPRGILTTPSDNIVVTDMNNHSFHILTDQGQSITYYNLRDMGILYPFSLALSATGTIYIGCVSEEGSPDTTKANIYELNYSGF</sequence>
<dbReference type="OrthoDB" id="6102849at2759"/>
<feature type="domain" description="B box-type" evidence="2">
    <location>
        <begin position="11"/>
        <end position="57"/>
    </location>
</feature>
<name>A0A6J8BER8_MYTCO</name>
<dbReference type="PROSITE" id="PS50119">
    <property type="entry name" value="ZF_BBOX"/>
    <property type="match status" value="2"/>
</dbReference>
<accession>A0A6J8BER8</accession>
<dbReference type="EMBL" id="CACVKT020003176">
    <property type="protein sequence ID" value="CAC5382143.1"/>
    <property type="molecule type" value="Genomic_DNA"/>
</dbReference>